<protein>
    <submittedName>
        <fullName evidence="1">Uncharacterized protein</fullName>
    </submittedName>
</protein>
<dbReference type="AlphaFoldDB" id="A0A143HB16"/>
<reference evidence="2" key="2">
    <citation type="submission" date="2016-03" db="EMBL/GenBank/DDBJ databases">
        <authorList>
            <person name="Ploux O."/>
        </authorList>
    </citation>
    <scope>NUCLEOTIDE SEQUENCE [LARGE SCALE GENOMIC DNA]</scope>
    <source>
        <strain evidence="2">PP9</strain>
    </source>
</reference>
<sequence>MVDKDLQNVSKLKVNLPTHGVSQKPLDDIHQFIGKIKKIHLLLTQNTYIKDTAKALGYIIDDAVQNPTILFVGMRGTGKTTLLNTLLKRPILSHLKEAHLAVSSIFRYAEKEEVRAHFYDGQVASFGIEHVGLFTSIDTSGANILREGLDFIEIFIQNPLLKTVTIMDATLVQFKGNRTAYIKESFLQRAEDIFWIVNANREIQKVELNLMKKSSNHIKPLFISNFMSSTGSVLEDQQIEHYIRKRVSVSALQANQALAHNDKEQWQQSNIDMIYKEIEQSASDRSKRIPFIIQRLAHWLKRFRAELEIIEEREPYNSSLKTLISFIEEFNELKDTQYEENQFVAEMISEYEKLSCLFKEIHTLYQLVQALKQQDLFKEDSIFGKFEELAEHYLEEVRDYRKMRYQYTVQFDMLDQKYKRINGRSILSFLFGKREEDLYFINQAKELNETQQLLEQKYKSVLRQEELLIGLVPKILIQLNQTVRNKLEEILKSISAVEYERLAAHTKIQQAIKKLNTFDDIVEAKQLVIMLAKEELLNNSMWMTIEERDRVVEDIKAIESVRLDYSIFIQEYENLKLKEPSQVQSLVVVKNPYYALSLKDGDIRMPLEPPPPFLELNTD</sequence>
<accession>A0A143HB16</accession>
<dbReference type="KEGG" id="rst:ATY39_05200"/>
<proteinExistence type="predicted"/>
<dbReference type="Gene3D" id="3.40.50.300">
    <property type="entry name" value="P-loop containing nucleotide triphosphate hydrolases"/>
    <property type="match status" value="1"/>
</dbReference>
<gene>
    <name evidence="1" type="ORF">ATY39_05200</name>
</gene>
<dbReference type="InterPro" id="IPR027417">
    <property type="entry name" value="P-loop_NTPase"/>
</dbReference>
<reference evidence="1 2" key="1">
    <citation type="journal article" date="2016" name="Genome Announc.">
        <title>Whole-Genome Sequence of Rummeliibacillus stabekisii Strain PP9 Isolated from Antarctic Soil.</title>
        <authorList>
            <person name="da Mota F.F."/>
            <person name="Vollu R.E."/>
            <person name="Jurelevicius D."/>
            <person name="Seldin L."/>
        </authorList>
    </citation>
    <scope>NUCLEOTIDE SEQUENCE [LARGE SCALE GENOMIC DNA]</scope>
    <source>
        <strain evidence="1 2">PP9</strain>
    </source>
</reference>
<organism evidence="1 2">
    <name type="scientific">Rummeliibacillus stabekisii</name>
    <dbReference type="NCBI Taxonomy" id="241244"/>
    <lineage>
        <taxon>Bacteria</taxon>
        <taxon>Bacillati</taxon>
        <taxon>Bacillota</taxon>
        <taxon>Bacilli</taxon>
        <taxon>Bacillales</taxon>
        <taxon>Caryophanaceae</taxon>
        <taxon>Rummeliibacillus</taxon>
    </lineage>
</organism>
<dbReference type="STRING" id="241244.ATY39_05200"/>
<dbReference type="Proteomes" id="UP000076021">
    <property type="component" value="Chromosome"/>
</dbReference>
<evidence type="ECO:0000313" key="1">
    <source>
        <dbReference type="EMBL" id="AMW98902.1"/>
    </source>
</evidence>
<dbReference type="EMBL" id="CP014806">
    <property type="protein sequence ID" value="AMW98902.1"/>
    <property type="molecule type" value="Genomic_DNA"/>
</dbReference>
<name>A0A143HB16_9BACL</name>
<dbReference type="OrthoDB" id="2724383at2"/>
<dbReference type="RefSeq" id="WP_066786818.1">
    <property type="nucleotide sequence ID" value="NZ_CP014806.1"/>
</dbReference>
<keyword evidence="2" id="KW-1185">Reference proteome</keyword>
<evidence type="ECO:0000313" key="2">
    <source>
        <dbReference type="Proteomes" id="UP000076021"/>
    </source>
</evidence>
<dbReference type="SUPFAM" id="SSF52540">
    <property type="entry name" value="P-loop containing nucleoside triphosphate hydrolases"/>
    <property type="match status" value="1"/>
</dbReference>